<evidence type="ECO:0000313" key="6">
    <source>
        <dbReference type="Proteomes" id="UP000034098"/>
    </source>
</evidence>
<dbReference type="GO" id="GO:0003700">
    <property type="term" value="F:DNA-binding transcription factor activity"/>
    <property type="evidence" value="ECO:0007669"/>
    <property type="project" value="TreeGrafter"/>
</dbReference>
<dbReference type="PROSITE" id="PS50932">
    <property type="entry name" value="HTH_LACI_2"/>
    <property type="match status" value="1"/>
</dbReference>
<dbReference type="PATRIC" id="fig|69370.6.peg.3588"/>
<dbReference type="SUPFAM" id="SSF53822">
    <property type="entry name" value="Periplasmic binding protein-like I"/>
    <property type="match status" value="1"/>
</dbReference>
<keyword evidence="3" id="KW-0804">Transcription</keyword>
<dbReference type="InterPro" id="IPR028082">
    <property type="entry name" value="Peripla_BP_I"/>
</dbReference>
<dbReference type="InterPro" id="IPR000843">
    <property type="entry name" value="HTH_LacI"/>
</dbReference>
<evidence type="ECO:0000313" key="5">
    <source>
        <dbReference type="EMBL" id="KJL40200.1"/>
    </source>
</evidence>
<keyword evidence="6" id="KW-1185">Reference proteome</keyword>
<evidence type="ECO:0000256" key="3">
    <source>
        <dbReference type="ARBA" id="ARBA00023163"/>
    </source>
</evidence>
<dbReference type="Gene3D" id="1.10.260.40">
    <property type="entry name" value="lambda repressor-like DNA-binding domains"/>
    <property type="match status" value="1"/>
</dbReference>
<dbReference type="CDD" id="cd06267">
    <property type="entry name" value="PBP1_LacI_sugar_binding-like"/>
    <property type="match status" value="1"/>
</dbReference>
<dbReference type="CDD" id="cd01392">
    <property type="entry name" value="HTH_LacI"/>
    <property type="match status" value="1"/>
</dbReference>
<dbReference type="InterPro" id="IPR046335">
    <property type="entry name" value="LacI/GalR-like_sensor"/>
</dbReference>
<dbReference type="PANTHER" id="PTHR30146">
    <property type="entry name" value="LACI-RELATED TRANSCRIPTIONAL REPRESSOR"/>
    <property type="match status" value="1"/>
</dbReference>
<comment type="caution">
    <text evidence="5">The sequence shown here is derived from an EMBL/GenBank/DDBJ whole genome shotgun (WGS) entry which is preliminary data.</text>
</comment>
<dbReference type="RefSeq" id="WP_045301803.1">
    <property type="nucleotide sequence ID" value="NZ_JYJA01000040.1"/>
</dbReference>
<accession>A0A0M2H7W2</accession>
<dbReference type="SMART" id="SM00354">
    <property type="entry name" value="HTH_LACI"/>
    <property type="match status" value="1"/>
</dbReference>
<dbReference type="Proteomes" id="UP000034098">
    <property type="component" value="Unassembled WGS sequence"/>
</dbReference>
<gene>
    <name evidence="5" type="primary">degA_7</name>
    <name evidence="5" type="ORF">RS82_03525</name>
</gene>
<keyword evidence="2" id="KW-0238">DNA-binding</keyword>
<reference evidence="5 6" key="1">
    <citation type="submission" date="2015-02" db="EMBL/GenBank/DDBJ databases">
        <title>Draft genome sequences of ten Microbacterium spp. with emphasis on heavy metal contaminated environments.</title>
        <authorList>
            <person name="Corretto E."/>
        </authorList>
    </citation>
    <scope>NUCLEOTIDE SEQUENCE [LARGE SCALE GENOMIC DNA]</scope>
    <source>
        <strain evidence="5 6">DSM 8608</strain>
    </source>
</reference>
<proteinExistence type="predicted"/>
<dbReference type="InterPro" id="IPR010982">
    <property type="entry name" value="Lambda_DNA-bd_dom_sf"/>
</dbReference>
<dbReference type="PRINTS" id="PR00036">
    <property type="entry name" value="HTHLACI"/>
</dbReference>
<dbReference type="Pfam" id="PF13377">
    <property type="entry name" value="Peripla_BP_3"/>
    <property type="match status" value="1"/>
</dbReference>
<organism evidence="5 6">
    <name type="scientific">Microbacterium trichothecenolyticum</name>
    <name type="common">Aureobacterium trichothecenolyticum</name>
    <dbReference type="NCBI Taxonomy" id="69370"/>
    <lineage>
        <taxon>Bacteria</taxon>
        <taxon>Bacillati</taxon>
        <taxon>Actinomycetota</taxon>
        <taxon>Actinomycetes</taxon>
        <taxon>Micrococcales</taxon>
        <taxon>Microbacteriaceae</taxon>
        <taxon>Microbacterium</taxon>
    </lineage>
</organism>
<evidence type="ECO:0000259" key="4">
    <source>
        <dbReference type="PROSITE" id="PS50932"/>
    </source>
</evidence>
<feature type="domain" description="HTH lacI-type" evidence="4">
    <location>
        <begin position="2"/>
        <end position="56"/>
    </location>
</feature>
<evidence type="ECO:0000256" key="2">
    <source>
        <dbReference type="ARBA" id="ARBA00023125"/>
    </source>
</evidence>
<dbReference type="SUPFAM" id="SSF47413">
    <property type="entry name" value="lambda repressor-like DNA-binding domains"/>
    <property type="match status" value="1"/>
</dbReference>
<dbReference type="PROSITE" id="PS00356">
    <property type="entry name" value="HTH_LACI_1"/>
    <property type="match status" value="1"/>
</dbReference>
<dbReference type="PANTHER" id="PTHR30146:SF109">
    <property type="entry name" value="HTH-TYPE TRANSCRIPTIONAL REGULATOR GALS"/>
    <property type="match status" value="1"/>
</dbReference>
<name>A0A0M2H7W2_MICTR</name>
<dbReference type="EMBL" id="JYJA01000040">
    <property type="protein sequence ID" value="KJL40200.1"/>
    <property type="molecule type" value="Genomic_DNA"/>
</dbReference>
<evidence type="ECO:0000256" key="1">
    <source>
        <dbReference type="ARBA" id="ARBA00023015"/>
    </source>
</evidence>
<dbReference type="GO" id="GO:0000976">
    <property type="term" value="F:transcription cis-regulatory region binding"/>
    <property type="evidence" value="ECO:0007669"/>
    <property type="project" value="TreeGrafter"/>
</dbReference>
<dbReference type="AlphaFoldDB" id="A0A0M2H7W2"/>
<dbReference type="OrthoDB" id="2854648at2"/>
<dbReference type="Pfam" id="PF00356">
    <property type="entry name" value="LacI"/>
    <property type="match status" value="1"/>
</dbReference>
<sequence length="333" mass="35775">MATLHDVAKAAGVSPMTVSNVLNKHPHVRAETRERVLKAIDDLGYRVNVAARNLRAGRTNTIGFAVPEVDRPYFAQLAARVIAKAQDAGYRVVIEQTGADRENELSAIVSSRTRMYDGLILSAVGLGTADRDLLTTDVPMVILGESVFDSPVDHIALPNEDGTYAATMHLIDRGCRRIAMVEGDDVSRLSVTSLRHAGYRRALAERGIEPDPALVVELHELSSESGRLAAHGLVDGGRGVDGVVCITDTVALGVIRGLADRGVSVPGDVKVVGFDDILEARYSVPSLTTIDPDHDEVARLAVDLLLARLADAPDWQPREHVTGFRVVARESTG</sequence>
<keyword evidence="1" id="KW-0805">Transcription regulation</keyword>
<dbReference type="Gene3D" id="3.40.50.2300">
    <property type="match status" value="2"/>
</dbReference>
<protein>
    <submittedName>
        <fullName evidence="5">HTH-type transcriptional regulator DegA</fullName>
    </submittedName>
</protein>